<dbReference type="EMBL" id="KL363263">
    <property type="protein sequence ID" value="KFD49819.1"/>
    <property type="molecule type" value="Genomic_DNA"/>
</dbReference>
<evidence type="ECO:0000313" key="2">
    <source>
        <dbReference type="Proteomes" id="UP000030764"/>
    </source>
</evidence>
<proteinExistence type="predicted"/>
<accession>A0A085LXX3</accession>
<gene>
    <name evidence="1" type="ORF">M513_09286</name>
</gene>
<sequence length="73" mass="8475">MTDATLLPYFQIRTELSVHDGSVLCGRQHIVVPEALRHALVGVAHESRPSDVRKLDYENRFGGPKWIFWWNRT</sequence>
<evidence type="ECO:0000313" key="1">
    <source>
        <dbReference type="EMBL" id="KFD49819.1"/>
    </source>
</evidence>
<dbReference type="Proteomes" id="UP000030764">
    <property type="component" value="Unassembled WGS sequence"/>
</dbReference>
<keyword evidence="2" id="KW-1185">Reference proteome</keyword>
<dbReference type="AlphaFoldDB" id="A0A085LXX3"/>
<organism evidence="1 2">
    <name type="scientific">Trichuris suis</name>
    <name type="common">pig whipworm</name>
    <dbReference type="NCBI Taxonomy" id="68888"/>
    <lineage>
        <taxon>Eukaryota</taxon>
        <taxon>Metazoa</taxon>
        <taxon>Ecdysozoa</taxon>
        <taxon>Nematoda</taxon>
        <taxon>Enoplea</taxon>
        <taxon>Dorylaimia</taxon>
        <taxon>Trichinellida</taxon>
        <taxon>Trichuridae</taxon>
        <taxon>Trichuris</taxon>
    </lineage>
</organism>
<protein>
    <submittedName>
        <fullName evidence="1">Uncharacterized protein</fullName>
    </submittedName>
</protein>
<reference evidence="1 2" key="1">
    <citation type="journal article" date="2014" name="Nat. Genet.">
        <title>Genome and transcriptome of the porcine whipworm Trichuris suis.</title>
        <authorList>
            <person name="Jex A.R."/>
            <person name="Nejsum P."/>
            <person name="Schwarz E.M."/>
            <person name="Hu L."/>
            <person name="Young N.D."/>
            <person name="Hall R.S."/>
            <person name="Korhonen P.K."/>
            <person name="Liao S."/>
            <person name="Thamsborg S."/>
            <person name="Xia J."/>
            <person name="Xu P."/>
            <person name="Wang S."/>
            <person name="Scheerlinck J.P."/>
            <person name="Hofmann A."/>
            <person name="Sternberg P.W."/>
            <person name="Wang J."/>
            <person name="Gasser R.B."/>
        </authorList>
    </citation>
    <scope>NUCLEOTIDE SEQUENCE [LARGE SCALE GENOMIC DNA]</scope>
    <source>
        <strain evidence="1">DCEP-RM93M</strain>
    </source>
</reference>
<name>A0A085LXX3_9BILA</name>